<dbReference type="PANTHER" id="PTHR24171:SF8">
    <property type="entry name" value="BRCA1-ASSOCIATED RING DOMAIN PROTEIN 1"/>
    <property type="match status" value="1"/>
</dbReference>
<dbReference type="SUPFAM" id="SSF48403">
    <property type="entry name" value="Ankyrin repeat"/>
    <property type="match status" value="1"/>
</dbReference>
<proteinExistence type="predicted"/>
<feature type="repeat" description="ANK" evidence="3">
    <location>
        <begin position="352"/>
        <end position="384"/>
    </location>
</feature>
<evidence type="ECO:0000256" key="3">
    <source>
        <dbReference type="PROSITE-ProRule" id="PRU00023"/>
    </source>
</evidence>
<dbReference type="GO" id="GO:0004842">
    <property type="term" value="F:ubiquitin-protein transferase activity"/>
    <property type="evidence" value="ECO:0007669"/>
    <property type="project" value="TreeGrafter"/>
</dbReference>
<feature type="non-terminal residue" evidence="5">
    <location>
        <position position="406"/>
    </location>
</feature>
<protein>
    <submittedName>
        <fullName evidence="5">Uncharacterized protein</fullName>
    </submittedName>
</protein>
<dbReference type="EMBL" id="CAJNNV010015561">
    <property type="protein sequence ID" value="CAE8603593.1"/>
    <property type="molecule type" value="Genomic_DNA"/>
</dbReference>
<keyword evidence="6" id="KW-1185">Reference proteome</keyword>
<dbReference type="OrthoDB" id="445676at2759"/>
<dbReference type="PROSITE" id="PS50088">
    <property type="entry name" value="ANK_REPEAT"/>
    <property type="match status" value="2"/>
</dbReference>
<evidence type="ECO:0000313" key="6">
    <source>
        <dbReference type="Proteomes" id="UP000654075"/>
    </source>
</evidence>
<evidence type="ECO:0000256" key="4">
    <source>
        <dbReference type="SAM" id="MobiDB-lite"/>
    </source>
</evidence>
<feature type="repeat" description="ANK" evidence="3">
    <location>
        <begin position="319"/>
        <end position="351"/>
    </location>
</feature>
<gene>
    <name evidence="5" type="ORF">PGLA1383_LOCUS21800</name>
</gene>
<dbReference type="InterPro" id="IPR002110">
    <property type="entry name" value="Ankyrin_rpt"/>
</dbReference>
<keyword evidence="2 3" id="KW-0040">ANK repeat</keyword>
<feature type="compositionally biased region" description="Low complexity" evidence="4">
    <location>
        <begin position="42"/>
        <end position="53"/>
    </location>
</feature>
<name>A0A813ETD5_POLGL</name>
<dbReference type="PANTHER" id="PTHR24171">
    <property type="entry name" value="ANKYRIN REPEAT DOMAIN-CONTAINING PROTEIN 39-RELATED"/>
    <property type="match status" value="1"/>
</dbReference>
<dbReference type="PROSITE" id="PS50297">
    <property type="entry name" value="ANK_REP_REGION"/>
    <property type="match status" value="2"/>
</dbReference>
<dbReference type="AlphaFoldDB" id="A0A813ETD5"/>
<keyword evidence="1" id="KW-0677">Repeat</keyword>
<sequence length="406" mass="42907">MPNPASAQVLSSRHVPATQTLFAARVPCGDEALPDEPEGFLSKSRGSGSREGSPVAPRLCGTLREWLLAGRDMADPDGAFVQMSRSATLPRSYGYEFDRSLRRVALRHSSRIVVLDRPLVIGTIDATQCSEFRFHYCSLEEFSATPSAPSGWSSLHLHWRTTELEPSAFPSGAKGAATTLAAASLVAIDVGADSTLYCIPLQVPRSWLVPAGNASSGAPPKPRSATVESGLAKLLGADGEADEQHSERESSTQRPAHQSLLSDFTQAVASDLGRMSSAAGAAGLSKEAQAFIRSVMAEKSGKSKDVGAVPLNPNLKDASGVSALMHAARHGDCGIVSSLIQARANIHARDPAQSTAMHYAAHHGQSEAARELLTSGASAFTRNRGGLSPLDIARLRWQPRFPGQGE</sequence>
<dbReference type="GO" id="GO:0085020">
    <property type="term" value="P:protein K6-linked ubiquitination"/>
    <property type="evidence" value="ECO:0007669"/>
    <property type="project" value="TreeGrafter"/>
</dbReference>
<dbReference type="InterPro" id="IPR036770">
    <property type="entry name" value="Ankyrin_rpt-contain_sf"/>
</dbReference>
<feature type="region of interest" description="Disordered" evidence="4">
    <location>
        <begin position="237"/>
        <end position="260"/>
    </location>
</feature>
<feature type="region of interest" description="Disordered" evidence="4">
    <location>
        <begin position="33"/>
        <end position="56"/>
    </location>
</feature>
<dbReference type="Proteomes" id="UP000654075">
    <property type="component" value="Unassembled WGS sequence"/>
</dbReference>
<evidence type="ECO:0000313" key="5">
    <source>
        <dbReference type="EMBL" id="CAE8603593.1"/>
    </source>
</evidence>
<dbReference type="Pfam" id="PF12796">
    <property type="entry name" value="Ank_2"/>
    <property type="match status" value="1"/>
</dbReference>
<feature type="compositionally biased region" description="Basic and acidic residues" evidence="4">
    <location>
        <begin position="242"/>
        <end position="251"/>
    </location>
</feature>
<dbReference type="Gene3D" id="1.25.40.20">
    <property type="entry name" value="Ankyrin repeat-containing domain"/>
    <property type="match status" value="1"/>
</dbReference>
<evidence type="ECO:0000256" key="2">
    <source>
        <dbReference type="ARBA" id="ARBA00023043"/>
    </source>
</evidence>
<evidence type="ECO:0000256" key="1">
    <source>
        <dbReference type="ARBA" id="ARBA00022737"/>
    </source>
</evidence>
<comment type="caution">
    <text evidence="5">The sequence shown here is derived from an EMBL/GenBank/DDBJ whole genome shotgun (WGS) entry which is preliminary data.</text>
</comment>
<reference evidence="5" key="1">
    <citation type="submission" date="2021-02" db="EMBL/GenBank/DDBJ databases">
        <authorList>
            <person name="Dougan E. K."/>
            <person name="Rhodes N."/>
            <person name="Thang M."/>
            <person name="Chan C."/>
        </authorList>
    </citation>
    <scope>NUCLEOTIDE SEQUENCE</scope>
</reference>
<organism evidence="5 6">
    <name type="scientific">Polarella glacialis</name>
    <name type="common">Dinoflagellate</name>
    <dbReference type="NCBI Taxonomy" id="89957"/>
    <lineage>
        <taxon>Eukaryota</taxon>
        <taxon>Sar</taxon>
        <taxon>Alveolata</taxon>
        <taxon>Dinophyceae</taxon>
        <taxon>Suessiales</taxon>
        <taxon>Suessiaceae</taxon>
        <taxon>Polarella</taxon>
    </lineage>
</organism>
<dbReference type="SMART" id="SM00248">
    <property type="entry name" value="ANK"/>
    <property type="match status" value="2"/>
</dbReference>
<accession>A0A813ETD5</accession>